<keyword evidence="2" id="KW-0732">Signal</keyword>
<comment type="caution">
    <text evidence="3">The sequence shown here is derived from an EMBL/GenBank/DDBJ whole genome shotgun (WGS) entry which is preliminary data.</text>
</comment>
<dbReference type="AlphaFoldDB" id="A0A972F6G4"/>
<feature type="coiled-coil region" evidence="1">
    <location>
        <begin position="68"/>
        <end position="98"/>
    </location>
</feature>
<sequence>MGLPLHSIVALLLAIVSSAAMAQKTIYCCDDDRGRPICGDVLPAACFGKAYREISPQGTVRRHVAAPLTAEEIAKRDAEEQRRREEEARLAIQRRQDQALLETYQSLDDIDYLEARALAEVDREMLVIEEREQELAVQRERLEQESEFYVGRDMPREISTGLRLIDTELAAYRSVRDSKEAEKQSIRERFAADRRRYAELIAAGEERRR</sequence>
<feature type="signal peptide" evidence="2">
    <location>
        <begin position="1"/>
        <end position="22"/>
    </location>
</feature>
<proteinExistence type="predicted"/>
<dbReference type="EMBL" id="WTVM01000022">
    <property type="protein sequence ID" value="NMG02411.1"/>
    <property type="molecule type" value="Genomic_DNA"/>
</dbReference>
<evidence type="ECO:0000313" key="4">
    <source>
        <dbReference type="Proteomes" id="UP000599523"/>
    </source>
</evidence>
<organism evidence="3 4">
    <name type="scientific">Azoarcus taiwanensis</name>
    <dbReference type="NCBI Taxonomy" id="666964"/>
    <lineage>
        <taxon>Bacteria</taxon>
        <taxon>Pseudomonadati</taxon>
        <taxon>Pseudomonadota</taxon>
        <taxon>Betaproteobacteria</taxon>
        <taxon>Rhodocyclales</taxon>
        <taxon>Zoogloeaceae</taxon>
        <taxon>Azoarcus</taxon>
    </lineage>
</organism>
<feature type="chain" id="PRO_5037700006" description="DUF4124 domain-containing protein" evidence="2">
    <location>
        <begin position="23"/>
        <end position="209"/>
    </location>
</feature>
<gene>
    <name evidence="3" type="ORF">GPA21_05440</name>
</gene>
<evidence type="ECO:0000256" key="1">
    <source>
        <dbReference type="SAM" id="Coils"/>
    </source>
</evidence>
<keyword evidence="1" id="KW-0175">Coiled coil</keyword>
<accession>A0A972F6G4</accession>
<reference evidence="3" key="1">
    <citation type="submission" date="2019-12" db="EMBL/GenBank/DDBJ databases">
        <title>Comparative genomics gives insights into the taxonomy of the Azoarcus-Aromatoleum group and reveals separate origins of nif in the plant-associated Azoarcus and non-plant-associated Aromatoleum sub-groups.</title>
        <authorList>
            <person name="Lafos M."/>
            <person name="Maluk M."/>
            <person name="Batista M."/>
            <person name="Junghare M."/>
            <person name="Carmona M."/>
            <person name="Faoro H."/>
            <person name="Cruz L.M."/>
            <person name="Battistoni F."/>
            <person name="De Souza E."/>
            <person name="Pedrosa F."/>
            <person name="Chen W.-M."/>
            <person name="Poole P.S."/>
            <person name="Dixon R.A."/>
            <person name="James E.K."/>
        </authorList>
    </citation>
    <scope>NUCLEOTIDE SEQUENCE</scope>
    <source>
        <strain evidence="3">NSC3</strain>
    </source>
</reference>
<protein>
    <recommendedName>
        <fullName evidence="5">DUF4124 domain-containing protein</fullName>
    </recommendedName>
</protein>
<evidence type="ECO:0008006" key="5">
    <source>
        <dbReference type="Google" id="ProtNLM"/>
    </source>
</evidence>
<dbReference type="RefSeq" id="WP_168987199.1">
    <property type="nucleotide sequence ID" value="NZ_CAWPHM010000144.1"/>
</dbReference>
<name>A0A972F6G4_9RHOO</name>
<keyword evidence="4" id="KW-1185">Reference proteome</keyword>
<dbReference type="Proteomes" id="UP000599523">
    <property type="component" value="Unassembled WGS sequence"/>
</dbReference>
<evidence type="ECO:0000256" key="2">
    <source>
        <dbReference type="SAM" id="SignalP"/>
    </source>
</evidence>
<evidence type="ECO:0000313" key="3">
    <source>
        <dbReference type="EMBL" id="NMG02411.1"/>
    </source>
</evidence>